<evidence type="ECO:0000313" key="2">
    <source>
        <dbReference type="EMBL" id="CAJ74648.1"/>
    </source>
</evidence>
<dbReference type="EMBL" id="CT573071">
    <property type="protein sequence ID" value="CAJ74648.1"/>
    <property type="molecule type" value="Genomic_DNA"/>
</dbReference>
<dbReference type="SUPFAM" id="SSF88723">
    <property type="entry name" value="PIN domain-like"/>
    <property type="match status" value="1"/>
</dbReference>
<evidence type="ECO:0000259" key="1">
    <source>
        <dbReference type="Pfam" id="PF01850"/>
    </source>
</evidence>
<sequence length="229" mass="26279">MNLFIDASALVKLYHKEDGSEQLTDFLKQNEDDLVITISELSRIEFHSAFLKRVRMKEIDLSTVQQAFKEFENDLTMINVLETTSEVKKFAISLLDNIAPAKNFRTLDALQLATALTGNQFYRVSYFIAADQRLLKVAAEYFNTFNPVEFKEADNTESQFTEPAKKFWDSIPENIREELLENVWCSNCSEVTTVINFKGTIESGDLILRGECRKCSYKVARLIEANESK</sequence>
<keyword evidence="5" id="KW-1185">Reference proteome</keyword>
<evidence type="ECO:0000313" key="3">
    <source>
        <dbReference type="EMBL" id="QII11755.1"/>
    </source>
</evidence>
<dbReference type="Pfam" id="PF01850">
    <property type="entry name" value="PIN"/>
    <property type="match status" value="1"/>
</dbReference>
<dbReference type="RefSeq" id="WP_099326515.1">
    <property type="nucleotide sequence ID" value="NZ_CP049055.1"/>
</dbReference>
<accession>Q1Q3R3</accession>
<evidence type="ECO:0000313" key="4">
    <source>
        <dbReference type="EMBL" id="SOH05994.1"/>
    </source>
</evidence>
<dbReference type="KEGG" id="kst:KSMBR1_3520"/>
<dbReference type="Proteomes" id="UP000501926">
    <property type="component" value="Chromosome"/>
</dbReference>
<proteinExistence type="predicted"/>
<dbReference type="Gene3D" id="3.40.50.1010">
    <property type="entry name" value="5'-nuclease"/>
    <property type="match status" value="1"/>
</dbReference>
<dbReference type="EMBL" id="CP049055">
    <property type="protein sequence ID" value="QII11755.1"/>
    <property type="molecule type" value="Genomic_DNA"/>
</dbReference>
<dbReference type="Proteomes" id="UP000221734">
    <property type="component" value="Chromosome Kuenenia_stuttgartiensis_MBR1"/>
</dbReference>
<dbReference type="InterPro" id="IPR029060">
    <property type="entry name" value="PIN-like_dom_sf"/>
</dbReference>
<dbReference type="CDD" id="cd09874">
    <property type="entry name" value="PIN_MT3492-like"/>
    <property type="match status" value="1"/>
</dbReference>
<name>Q1Q3R3_KUEST</name>
<dbReference type="OrthoDB" id="5568064at2"/>
<reference evidence="3 6" key="5">
    <citation type="submission" date="2020-02" db="EMBL/GenBank/DDBJ databases">
        <title>Newly sequenced genome of strain CSTR1 showed variability in Candidatus Kuenenia stuttgartiensis genomes.</title>
        <authorList>
            <person name="Ding C."/>
            <person name="Adrian L."/>
        </authorList>
    </citation>
    <scope>NUCLEOTIDE SEQUENCE [LARGE SCALE GENOMIC DNA]</scope>
    <source>
        <strain evidence="3 6">CSTR1</strain>
    </source>
</reference>
<dbReference type="InterPro" id="IPR002716">
    <property type="entry name" value="PIN_dom"/>
</dbReference>
<protein>
    <recommendedName>
        <fullName evidence="1">PIN domain-containing protein</fullName>
    </recommendedName>
</protein>
<evidence type="ECO:0000313" key="6">
    <source>
        <dbReference type="Proteomes" id="UP000501926"/>
    </source>
</evidence>
<reference evidence="2" key="2">
    <citation type="submission" date="2006-01" db="EMBL/GenBank/DDBJ databases">
        <authorList>
            <person name="Genoscope"/>
        </authorList>
    </citation>
    <scope>NUCLEOTIDE SEQUENCE</scope>
</reference>
<dbReference type="AlphaFoldDB" id="Q1Q3R3"/>
<reference evidence="4" key="4">
    <citation type="submission" date="2017-10" db="EMBL/GenBank/DDBJ databases">
        <authorList>
            <person name="Banno H."/>
            <person name="Chua N.-H."/>
        </authorList>
    </citation>
    <scope>NUCLEOTIDE SEQUENCE [LARGE SCALE GENOMIC DNA]</scope>
    <source>
        <strain evidence="4">Kuenenia_mbr1_ru-nijmegen</strain>
    </source>
</reference>
<feature type="domain" description="PIN" evidence="1">
    <location>
        <begin position="4"/>
        <end position="138"/>
    </location>
</feature>
<reference evidence="5" key="3">
    <citation type="submission" date="2017-10" db="EMBL/GenBank/DDBJ databases">
        <authorList>
            <person name="Frank J."/>
        </authorList>
    </citation>
    <scope>NUCLEOTIDE SEQUENCE [LARGE SCALE GENOMIC DNA]</scope>
</reference>
<organism evidence="2">
    <name type="scientific">Kuenenia stuttgartiensis</name>
    <dbReference type="NCBI Taxonomy" id="174633"/>
    <lineage>
        <taxon>Bacteria</taxon>
        <taxon>Pseudomonadati</taxon>
        <taxon>Planctomycetota</taxon>
        <taxon>Candidatus Brocadiia</taxon>
        <taxon>Candidatus Brocadiales</taxon>
        <taxon>Candidatus Brocadiaceae</taxon>
        <taxon>Candidatus Kuenenia</taxon>
    </lineage>
</organism>
<reference evidence="2" key="1">
    <citation type="journal article" date="2006" name="Nature">
        <title>Deciphering the evolution and metabolism of an anammox bacterium from a community genome.</title>
        <authorList>
            <person name="Strous M."/>
            <person name="Pelletier E."/>
            <person name="Mangenot S."/>
            <person name="Rattei T."/>
            <person name="Lehner A."/>
            <person name="Taylor M.W."/>
            <person name="Horn M."/>
            <person name="Daims H."/>
            <person name="Bartol-Mavel D."/>
            <person name="Wincker P."/>
            <person name="Barbe V."/>
            <person name="Fonknechten N."/>
            <person name="Vallenet D."/>
            <person name="Segurens B."/>
            <person name="Schenowitz-Truong C."/>
            <person name="Medigue C."/>
            <person name="Collingro A."/>
            <person name="Snel B."/>
            <person name="Dutilh B.E."/>
            <person name="OpDenCamp H.J.M."/>
            <person name="vanDerDrift C."/>
            <person name="Cirpus I."/>
            <person name="vanDePas-Schoonen K.T."/>
            <person name="Harhangi H.R."/>
            <person name="vanNiftrik L."/>
            <person name="Schmid M."/>
            <person name="Keltjens J."/>
            <person name="vanDeVossenberg J."/>
            <person name="Kartal B."/>
            <person name="Meier H."/>
            <person name="Frishman D."/>
            <person name="Huynen M.A."/>
            <person name="Mewes H."/>
            <person name="Weissenbach J."/>
            <person name="Jetten M.S.M."/>
            <person name="Wagner M."/>
            <person name="LePaslier D."/>
        </authorList>
    </citation>
    <scope>NUCLEOTIDE SEQUENCE</scope>
</reference>
<dbReference type="EMBL" id="LT934425">
    <property type="protein sequence ID" value="SOH05994.1"/>
    <property type="molecule type" value="Genomic_DNA"/>
</dbReference>
<gene>
    <name evidence="3" type="ORF">KsCSTR_23760</name>
    <name evidence="4" type="ORF">KSMBR1_3520</name>
    <name evidence="2" type="ORF">kuste3885</name>
</gene>
<evidence type="ECO:0000313" key="5">
    <source>
        <dbReference type="Proteomes" id="UP000221734"/>
    </source>
</evidence>